<reference evidence="4" key="1">
    <citation type="submission" date="2023-07" db="EMBL/GenBank/DDBJ databases">
        <title>30 novel species of actinomycetes from the DSMZ collection.</title>
        <authorList>
            <person name="Nouioui I."/>
        </authorList>
    </citation>
    <scope>NUCLEOTIDE SEQUENCE [LARGE SCALE GENOMIC DNA]</scope>
    <source>
        <strain evidence="4">DSM 41982</strain>
    </source>
</reference>
<accession>A0ABD5E8Q2</accession>
<evidence type="ECO:0000313" key="3">
    <source>
        <dbReference type="EMBL" id="MDT0417801.1"/>
    </source>
</evidence>
<name>A0ABD5E8Q2_9ACTN</name>
<gene>
    <name evidence="3" type="ORF">RM574_20160</name>
</gene>
<organism evidence="3 4">
    <name type="scientific">Streptomyces evansiae</name>
    <dbReference type="NCBI Taxonomy" id="3075535"/>
    <lineage>
        <taxon>Bacteria</taxon>
        <taxon>Bacillati</taxon>
        <taxon>Actinomycetota</taxon>
        <taxon>Actinomycetes</taxon>
        <taxon>Kitasatosporales</taxon>
        <taxon>Streptomycetaceae</taxon>
        <taxon>Streptomyces</taxon>
    </lineage>
</organism>
<dbReference type="Pfam" id="PF13400">
    <property type="entry name" value="Tad"/>
    <property type="match status" value="1"/>
</dbReference>
<evidence type="ECO:0000256" key="1">
    <source>
        <dbReference type="SAM" id="MobiDB-lite"/>
    </source>
</evidence>
<dbReference type="AlphaFoldDB" id="A0ABD5E8Q2"/>
<dbReference type="RefSeq" id="WP_302622564.1">
    <property type="nucleotide sequence ID" value="NZ_JAVRER010000033.1"/>
</dbReference>
<sequence>MWAVAVLAMLGVLFGGVLACGQVVLARHRAAQVADLAALAAADSWAGGTDAACGAARRVAGTQGGRLAGCGLRGRYADVTSVGSVGPWTVRVRARAGPPVGALAPGGSAATEPRRGRP</sequence>
<comment type="caution">
    <text evidence="3">The sequence shown here is derived from an EMBL/GenBank/DDBJ whole genome shotgun (WGS) entry which is preliminary data.</text>
</comment>
<dbReference type="InterPro" id="IPR021202">
    <property type="entry name" value="Rv3654c-like"/>
</dbReference>
<evidence type="ECO:0000259" key="2">
    <source>
        <dbReference type="Pfam" id="PF13400"/>
    </source>
</evidence>
<feature type="compositionally biased region" description="Low complexity" evidence="1">
    <location>
        <begin position="98"/>
        <end position="110"/>
    </location>
</feature>
<dbReference type="InterPro" id="IPR028087">
    <property type="entry name" value="Tad_N"/>
</dbReference>
<dbReference type="EMBL" id="JAVRER010000033">
    <property type="protein sequence ID" value="MDT0417801.1"/>
    <property type="molecule type" value="Genomic_DNA"/>
</dbReference>
<feature type="region of interest" description="Disordered" evidence="1">
    <location>
        <begin position="98"/>
        <end position="118"/>
    </location>
</feature>
<dbReference type="NCBIfam" id="TIGR03816">
    <property type="entry name" value="tadE_like_DECH"/>
    <property type="match status" value="1"/>
</dbReference>
<proteinExistence type="predicted"/>
<dbReference type="Proteomes" id="UP001183607">
    <property type="component" value="Unassembled WGS sequence"/>
</dbReference>
<feature type="domain" description="Putative Flp pilus-assembly TadG-like N-terminal" evidence="2">
    <location>
        <begin position="1"/>
        <end position="43"/>
    </location>
</feature>
<protein>
    <submittedName>
        <fullName evidence="3">Flp pilus-assembly TadE/G-like family protein</fullName>
    </submittedName>
</protein>
<evidence type="ECO:0000313" key="4">
    <source>
        <dbReference type="Proteomes" id="UP001183607"/>
    </source>
</evidence>